<dbReference type="PANTHER" id="PTHR10183">
    <property type="entry name" value="CALPAIN"/>
    <property type="match status" value="1"/>
</dbReference>
<feature type="compositionally biased region" description="Acidic residues" evidence="5">
    <location>
        <begin position="661"/>
        <end position="674"/>
    </location>
</feature>
<dbReference type="SUPFAM" id="SSF49758">
    <property type="entry name" value="Calpain large subunit, middle domain (domain III)"/>
    <property type="match status" value="1"/>
</dbReference>
<accession>A0AA39XJT0</accession>
<reference evidence="7" key="1">
    <citation type="submission" date="2023-06" db="EMBL/GenBank/DDBJ databases">
        <title>Genome-scale phylogeny and comparative genomics of the fungal order Sordariales.</title>
        <authorList>
            <consortium name="Lawrence Berkeley National Laboratory"/>
            <person name="Hensen N."/>
            <person name="Bonometti L."/>
            <person name="Westerberg I."/>
            <person name="Brannstrom I.O."/>
            <person name="Guillou S."/>
            <person name="Cros-Aarteil S."/>
            <person name="Calhoun S."/>
            <person name="Haridas S."/>
            <person name="Kuo A."/>
            <person name="Mondo S."/>
            <person name="Pangilinan J."/>
            <person name="Riley R."/>
            <person name="LaButti K."/>
            <person name="Andreopoulos B."/>
            <person name="Lipzen A."/>
            <person name="Chen C."/>
            <person name="Yanf M."/>
            <person name="Daum C."/>
            <person name="Ng V."/>
            <person name="Clum A."/>
            <person name="Steindorff A."/>
            <person name="Ohm R."/>
            <person name="Martin F."/>
            <person name="Silar P."/>
            <person name="Natvig D."/>
            <person name="Lalanne C."/>
            <person name="Gautier V."/>
            <person name="Ament-velasquez S.L."/>
            <person name="Kruys A."/>
            <person name="Hutchinson M.I."/>
            <person name="Powell A.J."/>
            <person name="Barry K."/>
            <person name="Miller A.N."/>
            <person name="Grigoriev I.V."/>
            <person name="Debuchy R."/>
            <person name="Gladieux P."/>
            <person name="Thoren M.H."/>
            <person name="Johannesson H."/>
        </authorList>
    </citation>
    <scope>NUCLEOTIDE SEQUENCE</scope>
    <source>
        <strain evidence="7">SMH3391-2</strain>
    </source>
</reference>
<comment type="caution">
    <text evidence="7">The sequence shown here is derived from an EMBL/GenBank/DDBJ whole genome shotgun (WGS) entry which is preliminary data.</text>
</comment>
<dbReference type="InterPro" id="IPR038765">
    <property type="entry name" value="Papain-like_cys_pep_sf"/>
</dbReference>
<feature type="active site" evidence="2 3">
    <location>
        <position position="381"/>
    </location>
</feature>
<sequence length="841" mass="94771">MRKDYNKTPQELVVDFWDKFFVKKPGKITRIFPRSLYATLLQPSQPSGASSVRNAADSYETAANECREKVKRIVRECNRTNEKFTDPDFDIEFGMDRARNCLYGLIRPEPPLGRDRLRDDRSSSSSSSSSASGDDDEGQSTYSPMSVHRVDWIFESPQFTKDGYSSSDIKQGGLGDCWWLAAVATIANRRDLMTKICVARDEDVGVYGFVFHRDGEWVSVVVDDNLYLHTPDFDRNVMVAVYDPSGRKARDHRRLYQTGSKALYFSKCDDKDETWLPLLEKAFAKVHGDFDAISGGFAGEGVEDLTGGVSTTVFPNRLLRKDRFWKELVNADGDFVFSCGVDPTMEREKSGLTLGHAYSILKATEEVDEEGNRVRLVQIRNPYGEHAWDGTGEWTGPWSDGSKEWTAYWLRKLNHSFGDDGVFWMSFQDMLDNFQRIHRTRLFDDKWTIVQQWASVNVGWVAGYLNTKFIIDVKKAGTVVIVLSQLDSRYFKGLEGQYIFALHFMLQEVGGNGDHICRVRPADDRQERSVSCEIDLEPGRYEVLPKVTARRFLSKSTVEDVVKDLAGINSDKLRQVGMLYDLAHSKGGIIDEDEVLLQKREEKKKKAQEREKKRRERAKRNRQRFPTTGRFEGRITMGGPPRRSRTAAAASSSTTSTSTEAGDDGKDEDEDDKFEDAVAEKASKTEVTATKDNSKKKNDDEKKKDNTSAVATGDPVKRESGKKDVGGAAAAPKKDEENVVVEDKKETEEEKEEEERKAEVETTMSDSESSEGEGSDSEEDDRHSDDYIRYEDGQVPWNAVCVLGLRVYAKDPEVTVSLAEPKNAEEGASLVVDSEPVGATM</sequence>
<feature type="compositionally biased region" description="Basic and acidic residues" evidence="5">
    <location>
        <begin position="692"/>
        <end position="706"/>
    </location>
</feature>
<evidence type="ECO:0000259" key="6">
    <source>
        <dbReference type="PROSITE" id="PS50203"/>
    </source>
</evidence>
<evidence type="ECO:0000256" key="1">
    <source>
        <dbReference type="ARBA" id="ARBA00007623"/>
    </source>
</evidence>
<feature type="coiled-coil region" evidence="4">
    <location>
        <begin position="56"/>
        <end position="83"/>
    </location>
</feature>
<feature type="region of interest" description="Disordered" evidence="5">
    <location>
        <begin position="602"/>
        <end position="789"/>
    </location>
</feature>
<dbReference type="GO" id="GO:0006508">
    <property type="term" value="P:proteolysis"/>
    <property type="evidence" value="ECO:0007669"/>
    <property type="project" value="UniProtKB-KW"/>
</dbReference>
<dbReference type="EMBL" id="JAULSR010000001">
    <property type="protein sequence ID" value="KAK0634587.1"/>
    <property type="molecule type" value="Genomic_DNA"/>
</dbReference>
<dbReference type="PROSITE" id="PS00139">
    <property type="entry name" value="THIOL_PROTEASE_CYS"/>
    <property type="match status" value="1"/>
</dbReference>
<evidence type="ECO:0000313" key="8">
    <source>
        <dbReference type="Proteomes" id="UP001174934"/>
    </source>
</evidence>
<evidence type="ECO:0000256" key="4">
    <source>
        <dbReference type="SAM" id="Coils"/>
    </source>
</evidence>
<dbReference type="InterPro" id="IPR001300">
    <property type="entry name" value="Peptidase_C2_calpain_cat"/>
</dbReference>
<keyword evidence="3" id="KW-0645">Protease</keyword>
<dbReference type="InterPro" id="IPR022684">
    <property type="entry name" value="Calpain_cysteine_protease"/>
</dbReference>
<feature type="compositionally biased region" description="Basic and acidic residues" evidence="5">
    <location>
        <begin position="112"/>
        <end position="122"/>
    </location>
</feature>
<feature type="compositionally biased region" description="Basic and acidic residues" evidence="5">
    <location>
        <begin position="715"/>
        <end position="725"/>
    </location>
</feature>
<keyword evidence="3" id="KW-0788">Thiol protease</keyword>
<evidence type="ECO:0000256" key="5">
    <source>
        <dbReference type="SAM" id="MobiDB-lite"/>
    </source>
</evidence>
<feature type="compositionally biased region" description="Basic and acidic residues" evidence="5">
    <location>
        <begin position="732"/>
        <end position="760"/>
    </location>
</feature>
<feature type="compositionally biased region" description="Basic residues" evidence="5">
    <location>
        <begin position="602"/>
        <end position="623"/>
    </location>
</feature>
<keyword evidence="8" id="KW-1185">Reference proteome</keyword>
<name>A0AA39XJT0_9PEZI</name>
<dbReference type="AlphaFoldDB" id="A0AA39XJT0"/>
<evidence type="ECO:0000313" key="7">
    <source>
        <dbReference type="EMBL" id="KAK0634587.1"/>
    </source>
</evidence>
<feature type="active site" evidence="2 3">
    <location>
        <position position="177"/>
    </location>
</feature>
<dbReference type="InterPro" id="IPR036213">
    <property type="entry name" value="Calpain_III_sf"/>
</dbReference>
<dbReference type="SUPFAM" id="SSF54001">
    <property type="entry name" value="Cysteine proteinases"/>
    <property type="match status" value="1"/>
</dbReference>
<protein>
    <recommendedName>
        <fullName evidence="6">Calpain catalytic domain-containing protein</fullName>
    </recommendedName>
</protein>
<feature type="compositionally biased region" description="Acidic residues" evidence="5">
    <location>
        <begin position="768"/>
        <end position="779"/>
    </location>
</feature>
<feature type="compositionally biased region" description="Basic and acidic residues" evidence="5">
    <location>
        <begin position="780"/>
        <end position="789"/>
    </location>
</feature>
<evidence type="ECO:0000256" key="3">
    <source>
        <dbReference type="PROSITE-ProRule" id="PRU00239"/>
    </source>
</evidence>
<dbReference type="PANTHER" id="PTHR10183:SF425">
    <property type="entry name" value="CALPAIN-5"/>
    <property type="match status" value="1"/>
</dbReference>
<organism evidence="7 8">
    <name type="scientific">Bombardia bombarda</name>
    <dbReference type="NCBI Taxonomy" id="252184"/>
    <lineage>
        <taxon>Eukaryota</taxon>
        <taxon>Fungi</taxon>
        <taxon>Dikarya</taxon>
        <taxon>Ascomycota</taxon>
        <taxon>Pezizomycotina</taxon>
        <taxon>Sordariomycetes</taxon>
        <taxon>Sordariomycetidae</taxon>
        <taxon>Sordariales</taxon>
        <taxon>Lasiosphaeriaceae</taxon>
        <taxon>Bombardia</taxon>
    </lineage>
</organism>
<feature type="compositionally biased region" description="Low complexity" evidence="5">
    <location>
        <begin position="123"/>
        <end position="132"/>
    </location>
</feature>
<feature type="active site" evidence="2 3">
    <location>
        <position position="356"/>
    </location>
</feature>
<keyword evidence="4" id="KW-0175">Coiled coil</keyword>
<dbReference type="Pfam" id="PF00648">
    <property type="entry name" value="Peptidase_C2"/>
    <property type="match status" value="1"/>
</dbReference>
<comment type="similarity">
    <text evidence="1">Belongs to the peptidase C2 family.</text>
</comment>
<feature type="domain" description="Calpain catalytic" evidence="6">
    <location>
        <begin position="149"/>
        <end position="443"/>
    </location>
</feature>
<dbReference type="CDD" id="cd00044">
    <property type="entry name" value="CysPc"/>
    <property type="match status" value="1"/>
</dbReference>
<feature type="region of interest" description="Disordered" evidence="5">
    <location>
        <begin position="112"/>
        <end position="143"/>
    </location>
</feature>
<dbReference type="Gene3D" id="3.90.70.10">
    <property type="entry name" value="Cysteine proteinases"/>
    <property type="match status" value="1"/>
</dbReference>
<dbReference type="PROSITE" id="PS50203">
    <property type="entry name" value="CALPAIN_CAT"/>
    <property type="match status" value="1"/>
</dbReference>
<dbReference type="Proteomes" id="UP001174934">
    <property type="component" value="Unassembled WGS sequence"/>
</dbReference>
<evidence type="ECO:0000256" key="2">
    <source>
        <dbReference type="PIRSR" id="PIRSR622684-1"/>
    </source>
</evidence>
<keyword evidence="3" id="KW-0378">Hydrolase</keyword>
<proteinExistence type="inferred from homology"/>
<gene>
    <name evidence="7" type="ORF">B0T17DRAFT_502226</name>
</gene>
<dbReference type="InterPro" id="IPR000169">
    <property type="entry name" value="Pept_cys_AS"/>
</dbReference>
<dbReference type="SMART" id="SM00230">
    <property type="entry name" value="CysPc"/>
    <property type="match status" value="1"/>
</dbReference>
<feature type="compositionally biased region" description="Low complexity" evidence="5">
    <location>
        <begin position="646"/>
        <end position="660"/>
    </location>
</feature>
<dbReference type="GO" id="GO:0004198">
    <property type="term" value="F:calcium-dependent cysteine-type endopeptidase activity"/>
    <property type="evidence" value="ECO:0007669"/>
    <property type="project" value="InterPro"/>
</dbReference>
<feature type="compositionally biased region" description="Basic and acidic residues" evidence="5">
    <location>
        <begin position="675"/>
        <end position="684"/>
    </location>
</feature>